<dbReference type="GO" id="GO:0031902">
    <property type="term" value="C:late endosome membrane"/>
    <property type="evidence" value="ECO:0007669"/>
    <property type="project" value="UniProtKB-SubCell"/>
</dbReference>
<evidence type="ECO:0000313" key="17">
    <source>
        <dbReference type="Proteomes" id="UP000291343"/>
    </source>
</evidence>
<evidence type="ECO:0000256" key="6">
    <source>
        <dbReference type="ARBA" id="ARBA00022771"/>
    </source>
</evidence>
<dbReference type="GO" id="GO:0006886">
    <property type="term" value="P:intracellular protein transport"/>
    <property type="evidence" value="ECO:0007669"/>
    <property type="project" value="UniProtKB-UniRule"/>
</dbReference>
<sequence>MAFLEWRRFNFFDIIYDADRGSINKALEDVRVTATGSGHGLLVLGDSDGNVHLITRNFSFKTFQAYNISISLLEMSRNLSFLVTIGGDEPGINPLIKIWDVDKDDRHGNPTCLRIMRASLPNRAVQATCLCLNESLTLMAIGFIDGSVAFYRGNLPRERKTKQKILQENQQSVTGISFQETSKSTYLFVVTLSTVDFYNITHKDRETKTRLDNIGCSPKCSLLLDYVSMDHFMICRDDAVYCYTTDGRGPCYAIDGQKIMVQAFKSYIVIIAKDSNVKNKQKSSAATPAIGNEPKVSLDKDNLTLTVLDIQNKFIVFSVPLKEVQAVLAEWGSFYVLTGSNSMCQLVEKDLRSKLALLLKKNLYDVSIRIAKNHHYDEDALVELFLQYGDHLYYKGDHNGAIEQYMKTIGKLEPSYVIRKLVASHQIDKLTTYLQALHKQGQATADHTALLLNCYTKLNQIDKLKEFIMKDRDVNFDVEVALNVCRQTSSVDALLLAEKHHLHSWYLKIQIEDNHQLSDALNYLGKLEFNEAVENTIRYGSILMEKAPKETTQFLKRLCTNYRPNEELNQVTSVGLSDQEYDRAPPEDFIHLFLNNPECLIDFLEHLIETSSKWNQLVYNTLVEHYLQVWSKLSVFTGKLHYEQKIIKILESPESNCDKHQVLILCQAVNFRPGLILLYEENKMYQQILQYHLTQKDYSSAIACCQRFGNQDSSLWVQALWAGARDKDVPPSILKDILYVIESKQLLSPLEVVDAVCSWNSVEIGDVRSYLNSVLRTELKTTDHEQALIQKYTQDSSRIRKLIHDIQNSPITFQGSRCSACNNQLELPSVHFLCQHSFHQHCFQSYADHENECPECLPNNKQIFDVIKAQAQSSDLHETFHSQLERADDGFSLVADYFGRGIFNKLTIINDAMKPKSVATSKAAVKNEVTSTSQVRNQRPQSLLPKTVLAPATDSMAVQRPPVNRAESYSSTLEANLSRDQQRAELTPCDDLRLADAIANQSKTVSPVGKNPFEQDDEDYPRSNNPFEDDGDDYDKNLNPFAN</sequence>
<dbReference type="GO" id="GO:0048284">
    <property type="term" value="P:organelle fusion"/>
    <property type="evidence" value="ECO:0007669"/>
    <property type="project" value="TreeGrafter"/>
</dbReference>
<evidence type="ECO:0000256" key="4">
    <source>
        <dbReference type="ARBA" id="ARBA00022448"/>
    </source>
</evidence>
<accession>A0A482XG32</accession>
<keyword evidence="10" id="KW-0458">Lysosome</keyword>
<dbReference type="SUPFAM" id="SSF50978">
    <property type="entry name" value="WD40 repeat-like"/>
    <property type="match status" value="1"/>
</dbReference>
<dbReference type="PANTHER" id="PTHR23323:SF24">
    <property type="entry name" value="VACUOLAR PROTEIN SORTING-ASSOCIATED PROTEIN 11 HOMOLOG"/>
    <property type="match status" value="1"/>
</dbReference>
<dbReference type="InterPro" id="IPR016528">
    <property type="entry name" value="VPS11"/>
</dbReference>
<keyword evidence="17" id="KW-1185">Reference proteome</keyword>
<evidence type="ECO:0000256" key="10">
    <source>
        <dbReference type="ARBA" id="ARBA00023228"/>
    </source>
</evidence>
<dbReference type="InterPro" id="IPR036322">
    <property type="entry name" value="WD40_repeat_dom_sf"/>
</dbReference>
<dbReference type="Proteomes" id="UP000291343">
    <property type="component" value="Unassembled WGS sequence"/>
</dbReference>
<dbReference type="InterPro" id="IPR057308">
    <property type="entry name" value="CHCR_PEP5_VPS11"/>
</dbReference>
<evidence type="ECO:0000259" key="15">
    <source>
        <dbReference type="PROSITE" id="PS50089"/>
    </source>
</evidence>
<dbReference type="AlphaFoldDB" id="A0A482XG32"/>
<dbReference type="PROSITE" id="PS50089">
    <property type="entry name" value="ZF_RING_2"/>
    <property type="match status" value="1"/>
</dbReference>
<dbReference type="Gene3D" id="2.130.10.10">
    <property type="entry name" value="YVTN repeat-like/Quinoprotein amine dehydrogenase"/>
    <property type="match status" value="1"/>
</dbReference>
<dbReference type="CDD" id="cd16688">
    <property type="entry name" value="RING-H2_Vps11"/>
    <property type="match status" value="1"/>
</dbReference>
<dbReference type="Gene3D" id="3.30.40.10">
    <property type="entry name" value="Zinc/RING finger domain, C3HC4 (zinc finger)"/>
    <property type="match status" value="1"/>
</dbReference>
<evidence type="ECO:0000313" key="16">
    <source>
        <dbReference type="EMBL" id="RZF44682.1"/>
    </source>
</evidence>
<dbReference type="InterPro" id="IPR015943">
    <property type="entry name" value="WD40/YVTN_repeat-like_dom_sf"/>
</dbReference>
<dbReference type="GO" id="GO:0006904">
    <property type="term" value="P:vesicle docking involved in exocytosis"/>
    <property type="evidence" value="ECO:0007669"/>
    <property type="project" value="TreeGrafter"/>
</dbReference>
<organism evidence="16 17">
    <name type="scientific">Laodelphax striatellus</name>
    <name type="common">Small brown planthopper</name>
    <name type="synonym">Delphax striatella</name>
    <dbReference type="NCBI Taxonomy" id="195883"/>
    <lineage>
        <taxon>Eukaryota</taxon>
        <taxon>Metazoa</taxon>
        <taxon>Ecdysozoa</taxon>
        <taxon>Arthropoda</taxon>
        <taxon>Hexapoda</taxon>
        <taxon>Insecta</taxon>
        <taxon>Pterygota</taxon>
        <taxon>Neoptera</taxon>
        <taxon>Paraneoptera</taxon>
        <taxon>Hemiptera</taxon>
        <taxon>Auchenorrhyncha</taxon>
        <taxon>Fulgoroidea</taxon>
        <taxon>Delphacidae</taxon>
        <taxon>Criomorphinae</taxon>
        <taxon>Laodelphax</taxon>
    </lineage>
</organism>
<feature type="compositionally biased region" description="Polar residues" evidence="14">
    <location>
        <begin position="967"/>
        <end position="979"/>
    </location>
</feature>
<feature type="region of interest" description="Disordered" evidence="14">
    <location>
        <begin position="958"/>
        <end position="984"/>
    </location>
</feature>
<keyword evidence="4" id="KW-0813">Transport</keyword>
<keyword evidence="8" id="KW-0653">Protein transport</keyword>
<dbReference type="GO" id="GO:0007033">
    <property type="term" value="P:vacuole organization"/>
    <property type="evidence" value="ECO:0007669"/>
    <property type="project" value="TreeGrafter"/>
</dbReference>
<dbReference type="FunCoup" id="A0A482XG32">
    <property type="interactions" value="1052"/>
</dbReference>
<dbReference type="SUPFAM" id="SSF57850">
    <property type="entry name" value="RING/U-box"/>
    <property type="match status" value="1"/>
</dbReference>
<dbReference type="PANTHER" id="PTHR23323">
    <property type="entry name" value="VACUOLAR PROTEIN SORTING-ASSOCIATED PROTEIN"/>
    <property type="match status" value="1"/>
</dbReference>
<evidence type="ECO:0000256" key="5">
    <source>
        <dbReference type="ARBA" id="ARBA00022723"/>
    </source>
</evidence>
<dbReference type="PIRSF" id="PIRSF007860">
    <property type="entry name" value="VPS11"/>
    <property type="match status" value="1"/>
</dbReference>
<proteinExistence type="inferred from homology"/>
<dbReference type="STRING" id="195883.A0A482XG32"/>
<evidence type="ECO:0000256" key="7">
    <source>
        <dbReference type="ARBA" id="ARBA00022833"/>
    </source>
</evidence>
<dbReference type="InterPro" id="IPR000547">
    <property type="entry name" value="Clathrin_H-chain/VPS_repeat"/>
</dbReference>
<feature type="repeat" description="CHCR" evidence="13">
    <location>
        <begin position="405"/>
        <end position="552"/>
    </location>
</feature>
<keyword evidence="7" id="KW-0862">Zinc</keyword>
<evidence type="ECO:0000256" key="13">
    <source>
        <dbReference type="PROSITE-ProRule" id="PRU01006"/>
    </source>
</evidence>
<dbReference type="GO" id="GO:0008270">
    <property type="term" value="F:zinc ion binding"/>
    <property type="evidence" value="ECO:0007669"/>
    <property type="project" value="UniProtKB-KW"/>
</dbReference>
<comment type="similarity">
    <text evidence="3 11">Belongs to the VPS11 family.</text>
</comment>
<dbReference type="GO" id="GO:0005764">
    <property type="term" value="C:lysosome"/>
    <property type="evidence" value="ECO:0007669"/>
    <property type="project" value="UniProtKB-SubCell"/>
</dbReference>
<dbReference type="InParanoid" id="A0A482XG32"/>
<name>A0A482XG32_LAOST</name>
<dbReference type="PROSITE" id="PS50236">
    <property type="entry name" value="CHCR"/>
    <property type="match status" value="2"/>
</dbReference>
<comment type="caution">
    <text evidence="16">The sequence shown here is derived from an EMBL/GenBank/DDBJ whole genome shotgun (WGS) entry which is preliminary data.</text>
</comment>
<evidence type="ECO:0000256" key="3">
    <source>
        <dbReference type="ARBA" id="ARBA00007070"/>
    </source>
</evidence>
<keyword evidence="6 12" id="KW-0863">Zinc-finger</keyword>
<evidence type="ECO:0000256" key="14">
    <source>
        <dbReference type="SAM" id="MobiDB-lite"/>
    </source>
</evidence>
<dbReference type="InterPro" id="IPR013083">
    <property type="entry name" value="Znf_RING/FYVE/PHD"/>
</dbReference>
<evidence type="ECO:0000256" key="1">
    <source>
        <dbReference type="ARBA" id="ARBA00004371"/>
    </source>
</evidence>
<dbReference type="InterPro" id="IPR057307">
    <property type="entry name" value="PEP5_VPS11_N"/>
</dbReference>
<feature type="repeat" description="CHCR" evidence="13">
    <location>
        <begin position="559"/>
        <end position="732"/>
    </location>
</feature>
<evidence type="ECO:0000256" key="11">
    <source>
        <dbReference type="PIRNR" id="PIRNR007860"/>
    </source>
</evidence>
<feature type="domain" description="RING-type" evidence="15">
    <location>
        <begin position="818"/>
        <end position="856"/>
    </location>
</feature>
<protein>
    <recommendedName>
        <fullName evidence="11">Vacuolar protein sorting-associated protein 11 homolog</fullName>
    </recommendedName>
</protein>
<dbReference type="GO" id="GO:0007032">
    <property type="term" value="P:endosome organization"/>
    <property type="evidence" value="ECO:0007669"/>
    <property type="project" value="TreeGrafter"/>
</dbReference>
<dbReference type="Pfam" id="PF12451">
    <property type="entry name" value="VPS11_C"/>
    <property type="match status" value="1"/>
</dbReference>
<dbReference type="Pfam" id="PF23356">
    <property type="entry name" value="TPR_PEP5_VPS11"/>
    <property type="match status" value="1"/>
</dbReference>
<keyword evidence="9 11" id="KW-0472">Membrane</keyword>
<feature type="region of interest" description="Disordered" evidence="14">
    <location>
        <begin position="1000"/>
        <end position="1043"/>
    </location>
</feature>
<keyword evidence="5" id="KW-0479">Metal-binding</keyword>
<evidence type="ECO:0000256" key="8">
    <source>
        <dbReference type="ARBA" id="ARBA00022927"/>
    </source>
</evidence>
<gene>
    <name evidence="16" type="ORF">LSTR_LSTR000634</name>
</gene>
<dbReference type="EMBL" id="QKKF02010319">
    <property type="protein sequence ID" value="RZF44682.1"/>
    <property type="molecule type" value="Genomic_DNA"/>
</dbReference>
<evidence type="ECO:0000256" key="12">
    <source>
        <dbReference type="PROSITE-ProRule" id="PRU00175"/>
    </source>
</evidence>
<dbReference type="Pfam" id="PF23341">
    <property type="entry name" value="PEP5_VPS11_N"/>
    <property type="match status" value="1"/>
</dbReference>
<dbReference type="GO" id="GO:0030897">
    <property type="term" value="C:HOPS complex"/>
    <property type="evidence" value="ECO:0007669"/>
    <property type="project" value="TreeGrafter"/>
</dbReference>
<dbReference type="GO" id="GO:0030674">
    <property type="term" value="F:protein-macromolecule adaptor activity"/>
    <property type="evidence" value="ECO:0007669"/>
    <property type="project" value="TreeGrafter"/>
</dbReference>
<dbReference type="Pfam" id="PF13923">
    <property type="entry name" value="zf-C3HC4_2"/>
    <property type="match status" value="1"/>
</dbReference>
<dbReference type="OrthoDB" id="26184at2759"/>
<dbReference type="InterPro" id="IPR001841">
    <property type="entry name" value="Znf_RING"/>
</dbReference>
<reference evidence="16 17" key="1">
    <citation type="journal article" date="2017" name="Gigascience">
        <title>Genome sequence of the small brown planthopper, Laodelphax striatellus.</title>
        <authorList>
            <person name="Zhu J."/>
            <person name="Jiang F."/>
            <person name="Wang X."/>
            <person name="Yang P."/>
            <person name="Bao Y."/>
            <person name="Zhao W."/>
            <person name="Wang W."/>
            <person name="Lu H."/>
            <person name="Wang Q."/>
            <person name="Cui N."/>
            <person name="Li J."/>
            <person name="Chen X."/>
            <person name="Luo L."/>
            <person name="Yu J."/>
            <person name="Kang L."/>
            <person name="Cui F."/>
        </authorList>
    </citation>
    <scope>NUCLEOTIDE SEQUENCE [LARGE SCALE GENOMIC DNA]</scope>
    <source>
        <strain evidence="16">Lst14</strain>
    </source>
</reference>
<evidence type="ECO:0000256" key="9">
    <source>
        <dbReference type="ARBA" id="ARBA00023136"/>
    </source>
</evidence>
<evidence type="ECO:0000256" key="2">
    <source>
        <dbReference type="ARBA" id="ARBA00004492"/>
    </source>
</evidence>
<comment type="subcellular location">
    <subcellularLocation>
        <location evidence="2">Late endosome membrane</location>
        <topology evidence="2">Peripheral membrane protein</topology>
        <orientation evidence="2">Cytoplasmic side</orientation>
    </subcellularLocation>
    <subcellularLocation>
        <location evidence="1">Lysosome</location>
    </subcellularLocation>
</comment>
<dbReference type="InterPro" id="IPR024763">
    <property type="entry name" value="VPS11_C"/>
</dbReference>
<dbReference type="SMR" id="A0A482XG32"/>